<keyword evidence="7" id="KW-0391">Immunity</keyword>
<dbReference type="Pfam" id="PF00084">
    <property type="entry name" value="Sushi"/>
    <property type="match status" value="3"/>
</dbReference>
<evidence type="ECO:0000256" key="10">
    <source>
        <dbReference type="ARBA" id="ARBA00023157"/>
    </source>
</evidence>
<dbReference type="SMART" id="SM00032">
    <property type="entry name" value="CCP"/>
    <property type="match status" value="3"/>
</dbReference>
<dbReference type="Gene3D" id="2.10.70.10">
    <property type="entry name" value="Complement Module, domain 1"/>
    <property type="match status" value="3"/>
</dbReference>
<keyword evidence="4 13" id="KW-0768">Sushi</keyword>
<accession>A0A669QD87</accession>
<reference evidence="15" key="2">
    <citation type="submission" date="2025-09" db="UniProtKB">
        <authorList>
            <consortium name="Ensembl"/>
        </authorList>
    </citation>
    <scope>IDENTIFICATION</scope>
</reference>
<keyword evidence="6" id="KW-0677">Repeat</keyword>
<dbReference type="PANTHER" id="PTHR19325">
    <property type="entry name" value="COMPLEMENT COMPONENT-RELATED SUSHI DOMAIN-CONTAINING"/>
    <property type="match status" value="1"/>
</dbReference>
<keyword evidence="3" id="KW-0399">Innate immunity</keyword>
<dbReference type="Ensembl" id="ENSPCLT00000025138.1">
    <property type="protein sequence ID" value="ENSPCLP00000018857.1"/>
    <property type="gene ID" value="ENSPCLG00000015826.1"/>
</dbReference>
<feature type="domain" description="Sushi" evidence="14">
    <location>
        <begin position="94"/>
        <end position="148"/>
    </location>
</feature>
<feature type="disulfide bond" evidence="13">
    <location>
        <begin position="152"/>
        <end position="195"/>
    </location>
</feature>
<keyword evidence="11" id="KW-0325">Glycoprotein</keyword>
<evidence type="ECO:0000256" key="2">
    <source>
        <dbReference type="ARBA" id="ARBA00010908"/>
    </source>
</evidence>
<dbReference type="PANTHER" id="PTHR19325:SF317">
    <property type="entry name" value="COMPLEMENT DECAY-ACCELERATING FACTOR"/>
    <property type="match status" value="1"/>
</dbReference>
<dbReference type="SUPFAM" id="SSF57535">
    <property type="entry name" value="Complement control module/SCR domain"/>
    <property type="match status" value="3"/>
</dbReference>
<feature type="disulfide bond" evidence="13">
    <location>
        <begin position="261"/>
        <end position="288"/>
    </location>
</feature>
<keyword evidence="8" id="KW-0180">Complement pathway</keyword>
<evidence type="ECO:0000256" key="1">
    <source>
        <dbReference type="ARBA" id="ARBA00004370"/>
    </source>
</evidence>
<comment type="subcellular location">
    <subcellularLocation>
        <location evidence="1">Membrane</location>
    </subcellularLocation>
</comment>
<dbReference type="Proteomes" id="UP000472261">
    <property type="component" value="Unplaced"/>
</dbReference>
<feature type="domain" description="Sushi" evidence="14">
    <location>
        <begin position="232"/>
        <end position="290"/>
    </location>
</feature>
<dbReference type="GO" id="GO:0016020">
    <property type="term" value="C:membrane"/>
    <property type="evidence" value="ECO:0007669"/>
    <property type="project" value="UniProtKB-SubCell"/>
</dbReference>
<evidence type="ECO:0000256" key="3">
    <source>
        <dbReference type="ARBA" id="ARBA00022588"/>
    </source>
</evidence>
<evidence type="ECO:0000256" key="12">
    <source>
        <dbReference type="ARBA" id="ARBA00045541"/>
    </source>
</evidence>
<dbReference type="GO" id="GO:0006958">
    <property type="term" value="P:complement activation, classical pathway"/>
    <property type="evidence" value="ECO:0007669"/>
    <property type="project" value="UniProtKB-KW"/>
</dbReference>
<evidence type="ECO:0000256" key="11">
    <source>
        <dbReference type="ARBA" id="ARBA00023180"/>
    </source>
</evidence>
<protein>
    <recommendedName>
        <fullName evidence="14">Sushi domain-containing protein</fullName>
    </recommendedName>
</protein>
<organism evidence="15 16">
    <name type="scientific">Phasianus colchicus</name>
    <name type="common">Common pheasant</name>
    <dbReference type="NCBI Taxonomy" id="9054"/>
    <lineage>
        <taxon>Eukaryota</taxon>
        <taxon>Metazoa</taxon>
        <taxon>Chordata</taxon>
        <taxon>Craniata</taxon>
        <taxon>Vertebrata</taxon>
        <taxon>Euteleostomi</taxon>
        <taxon>Archelosauria</taxon>
        <taxon>Archosauria</taxon>
        <taxon>Dinosauria</taxon>
        <taxon>Saurischia</taxon>
        <taxon>Theropoda</taxon>
        <taxon>Coelurosauria</taxon>
        <taxon>Aves</taxon>
        <taxon>Neognathae</taxon>
        <taxon>Galloanserae</taxon>
        <taxon>Galliformes</taxon>
        <taxon>Phasianidae</taxon>
        <taxon>Phasianinae</taxon>
        <taxon>Phasianus</taxon>
    </lineage>
</organism>
<feature type="disulfide bond" evidence="13">
    <location>
        <begin position="121"/>
        <end position="148"/>
    </location>
</feature>
<comment type="similarity">
    <text evidence="2">Belongs to the receptors of complement activation (RCA) family.</text>
</comment>
<feature type="domain" description="Sushi" evidence="14">
    <location>
        <begin position="150"/>
        <end position="214"/>
    </location>
</feature>
<keyword evidence="16" id="KW-1185">Reference proteome</keyword>
<proteinExistence type="inferred from homology"/>
<comment type="function">
    <text evidence="12">This protein recognizes C4b and C3b fragments that condense with cell-surface hydroxyl or amino groups when nascent C4b and C3b are locally generated during C4 and c3 activation. Interaction of daf with cell-associated C4b and C3b polypeptides interferes with their ability to catalyze the conversion of C2 and factor B to enzymatically active C2a and Bb and thereby prevents the formation of C4b2a and C3bBb, the amplification convertases of the complement cascade. Inhibits complement activation by destabilizing and preventing the formation of C3 and C5 convertases, which prevents complement damage.</text>
</comment>
<dbReference type="FunFam" id="2.10.70.10:FF:000014">
    <property type="entry name" value="Membrane cofactor protein"/>
    <property type="match status" value="1"/>
</dbReference>
<evidence type="ECO:0000256" key="9">
    <source>
        <dbReference type="ARBA" id="ARBA00023136"/>
    </source>
</evidence>
<dbReference type="PROSITE" id="PS50923">
    <property type="entry name" value="SUSHI"/>
    <property type="match status" value="3"/>
</dbReference>
<dbReference type="InterPro" id="IPR050350">
    <property type="entry name" value="Compl-Cell_Adhes-Reg"/>
</dbReference>
<dbReference type="AlphaFoldDB" id="A0A669QD87"/>
<keyword evidence="10 13" id="KW-1015">Disulfide bond</keyword>
<dbReference type="InterPro" id="IPR000436">
    <property type="entry name" value="Sushi_SCR_CCP_dom"/>
</dbReference>
<keyword evidence="5" id="KW-0732">Signal</keyword>
<reference evidence="15" key="1">
    <citation type="submission" date="2025-08" db="UniProtKB">
        <authorList>
            <consortium name="Ensembl"/>
        </authorList>
    </citation>
    <scope>IDENTIFICATION</scope>
</reference>
<evidence type="ECO:0000313" key="16">
    <source>
        <dbReference type="Proteomes" id="UP000472261"/>
    </source>
</evidence>
<keyword evidence="9" id="KW-0472">Membrane</keyword>
<evidence type="ECO:0000256" key="6">
    <source>
        <dbReference type="ARBA" id="ARBA00022737"/>
    </source>
</evidence>
<dbReference type="GO" id="GO:0045087">
    <property type="term" value="P:innate immune response"/>
    <property type="evidence" value="ECO:0007669"/>
    <property type="project" value="UniProtKB-KW"/>
</dbReference>
<name>A0A669QD87_PHACC</name>
<evidence type="ECO:0000256" key="13">
    <source>
        <dbReference type="PROSITE-ProRule" id="PRU00302"/>
    </source>
</evidence>
<dbReference type="InterPro" id="IPR035976">
    <property type="entry name" value="Sushi/SCR/CCP_sf"/>
</dbReference>
<evidence type="ECO:0000256" key="4">
    <source>
        <dbReference type="ARBA" id="ARBA00022659"/>
    </source>
</evidence>
<evidence type="ECO:0000256" key="8">
    <source>
        <dbReference type="ARBA" id="ARBA00022875"/>
    </source>
</evidence>
<dbReference type="CDD" id="cd00033">
    <property type="entry name" value="CCP"/>
    <property type="match status" value="3"/>
</dbReference>
<dbReference type="OMA" id="MVESIIC"/>
<evidence type="ECO:0000259" key="14">
    <source>
        <dbReference type="PROSITE" id="PS50923"/>
    </source>
</evidence>
<evidence type="ECO:0000256" key="7">
    <source>
        <dbReference type="ARBA" id="ARBA00022859"/>
    </source>
</evidence>
<comment type="caution">
    <text evidence="13">Lacks conserved residue(s) required for the propagation of feature annotation.</text>
</comment>
<sequence>MHPRYTRSFFLVFFPCIHVGLFAKSASRWAGTPKLSPILGCGVELLALCAAPQVAVLPLLLLTSHGYTLIPGVSPTTTCLKNFTWSAIPALCQSECSLLFASETSAKQEKYSVGQQVEFQCNPGYTLWGSQRTQCWSDGTWKPPVPYCDKVCVPPPLITNGQHSGLRTELFPYGTEVKYSCAAGLSLIGDESIYCTSEDGVNLTWSGPAPVCRGESQQSIPLTQPPALYPVVRCPRPVVAQGRMDVSWHTFSYGTSVRFSCNEGFVLHGNAESRCVADGSWQPALPECQPGGSDFNN</sequence>
<evidence type="ECO:0000256" key="5">
    <source>
        <dbReference type="ARBA" id="ARBA00022729"/>
    </source>
</evidence>
<evidence type="ECO:0000313" key="15">
    <source>
        <dbReference type="Ensembl" id="ENSPCLP00000018857.1"/>
    </source>
</evidence>